<dbReference type="InterPro" id="IPR010774">
    <property type="entry name" value="YbcO"/>
</dbReference>
<gene>
    <name evidence="1" type="ORF">Q609_ECAC01235G0001</name>
</gene>
<comment type="caution">
    <text evidence="1">The sequence shown here is derived from an EMBL/GenBank/DDBJ whole genome shotgun (WGS) entry which is preliminary data.</text>
</comment>
<feature type="non-terminal residue" evidence="1">
    <location>
        <position position="1"/>
    </location>
</feature>
<dbReference type="AlphaFoldDB" id="W1X4Y2"/>
<protein>
    <submittedName>
        <fullName evidence="1">Gp66</fullName>
    </submittedName>
</protein>
<evidence type="ECO:0000313" key="2">
    <source>
        <dbReference type="Proteomes" id="UP000018853"/>
    </source>
</evidence>
<accession>W1X4Y2</accession>
<reference evidence="1 2" key="1">
    <citation type="submission" date="2013-12" db="EMBL/GenBank/DDBJ databases">
        <title>A Varibaculum cambriense genome reconstructed from a premature infant gut community with otherwise low bacterial novelty that shifts toward anaerobic metabolism during the third week of life.</title>
        <authorList>
            <person name="Brown C.T."/>
            <person name="Sharon I."/>
            <person name="Thomas B.C."/>
            <person name="Castelle C.J."/>
            <person name="Morowitz M.J."/>
            <person name="Banfield J.F."/>
        </authorList>
    </citation>
    <scope>NUCLEOTIDE SEQUENCE [LARGE SCALE GENOMIC DNA]</scope>
    <source>
        <strain evidence="2">DORA_A_5_14_21</strain>
    </source>
</reference>
<evidence type="ECO:0000313" key="1">
    <source>
        <dbReference type="EMBL" id="ETJ25348.1"/>
    </source>
</evidence>
<dbReference type="Proteomes" id="UP000018853">
    <property type="component" value="Unassembled WGS sequence"/>
</dbReference>
<proteinExistence type="predicted"/>
<dbReference type="Gene3D" id="3.30.50.20">
    <property type="entry name" value="prophage-derive protein ybcO"/>
    <property type="match status" value="1"/>
</dbReference>
<organism evidence="1 2">
    <name type="scientific">Escherichia coli DORA_A_5_14_21</name>
    <dbReference type="NCBI Taxonomy" id="1403943"/>
    <lineage>
        <taxon>Bacteria</taxon>
        <taxon>Pseudomonadati</taxon>
        <taxon>Pseudomonadota</taxon>
        <taxon>Gammaproteobacteria</taxon>
        <taxon>Enterobacterales</taxon>
        <taxon>Enterobacteriaceae</taxon>
        <taxon>Escherichia</taxon>
    </lineage>
</organism>
<name>W1X4Y2_ECOLX</name>
<sequence>HDLIDGRVKTSDYTKEELRLMHAEGVFRTQEIWRKEGYL</sequence>
<dbReference type="Pfam" id="PF07102">
    <property type="entry name" value="YbcO"/>
    <property type="match status" value="1"/>
</dbReference>
<dbReference type="EMBL" id="AZLZ01001235">
    <property type="protein sequence ID" value="ETJ25348.1"/>
    <property type="molecule type" value="Genomic_DNA"/>
</dbReference>